<dbReference type="PRINTS" id="PR00313">
    <property type="entry name" value="CABNDNGRPT"/>
</dbReference>
<dbReference type="GO" id="GO:0005576">
    <property type="term" value="C:extracellular region"/>
    <property type="evidence" value="ECO:0007669"/>
    <property type="project" value="UniProtKB-SubCell"/>
</dbReference>
<dbReference type="SUPFAM" id="SSF51120">
    <property type="entry name" value="beta-Roll"/>
    <property type="match status" value="1"/>
</dbReference>
<dbReference type="Proteomes" id="UP000444174">
    <property type="component" value="Unassembled WGS sequence"/>
</dbReference>
<dbReference type="InterPro" id="IPR050557">
    <property type="entry name" value="RTX_toxin/Mannuronan_C5-epim"/>
</dbReference>
<comment type="caution">
    <text evidence="4">The sequence shown here is derived from an EMBL/GenBank/DDBJ whole genome shotgun (WGS) entry which is preliminary data.</text>
</comment>
<evidence type="ECO:0000313" key="4">
    <source>
        <dbReference type="EMBL" id="MQQ07008.1"/>
    </source>
</evidence>
<dbReference type="EMBL" id="WIBF01000001">
    <property type="protein sequence ID" value="MQQ07008.1"/>
    <property type="molecule type" value="Genomic_DNA"/>
</dbReference>
<reference evidence="4 5" key="1">
    <citation type="submission" date="2019-10" db="EMBL/GenBank/DDBJ databases">
        <title>Epibacterium sp. nov., isolated from seawater.</title>
        <authorList>
            <person name="Zhang X."/>
            <person name="Li N."/>
        </authorList>
    </citation>
    <scope>NUCLEOTIDE SEQUENCE [LARGE SCALE GENOMIC DNA]</scope>
    <source>
        <strain evidence="4 5">SM1979</strain>
    </source>
</reference>
<comment type="subcellular location">
    <subcellularLocation>
        <location evidence="1">Secreted</location>
    </subcellularLocation>
</comment>
<dbReference type="AlphaFoldDB" id="A0A843YAV2"/>
<keyword evidence="2" id="KW-0964">Secreted</keyword>
<dbReference type="InterPro" id="IPR018511">
    <property type="entry name" value="Hemolysin-typ_Ca-bd_CS"/>
</dbReference>
<dbReference type="Pfam" id="PF00353">
    <property type="entry name" value="HemolysinCabind"/>
    <property type="match status" value="3"/>
</dbReference>
<evidence type="ECO:0000256" key="2">
    <source>
        <dbReference type="ARBA" id="ARBA00022525"/>
    </source>
</evidence>
<evidence type="ECO:0000313" key="5">
    <source>
        <dbReference type="Proteomes" id="UP000444174"/>
    </source>
</evidence>
<accession>A0A843YAV2</accession>
<feature type="region of interest" description="Disordered" evidence="3">
    <location>
        <begin position="22"/>
        <end position="53"/>
    </location>
</feature>
<evidence type="ECO:0000256" key="3">
    <source>
        <dbReference type="SAM" id="MobiDB-lite"/>
    </source>
</evidence>
<gene>
    <name evidence="4" type="ORF">GFB49_00925</name>
</gene>
<keyword evidence="5" id="KW-1185">Reference proteome</keyword>
<dbReference type="PANTHER" id="PTHR38340">
    <property type="entry name" value="S-LAYER PROTEIN"/>
    <property type="match status" value="1"/>
</dbReference>
<proteinExistence type="predicted"/>
<sequence>MFGFAILATLLVGGAIIALDDDDDTSVAPEEPTEPDLREDDNVPTSGGDLLSFGSEDDLVEARQGDDEVRAGGGDDTVLGGLGADTLFGQGGNDDLRGGVADDNLIGAGGEDTLSGDGGQDALIASAGDDVIFSGEGSDFAVGGSGADSIFGGAGNDILYGGEYDSEPTDDDIEALRTDVDSFGLIETNDNAADTLNGGDGVDALILDDGDIGRGGADSDLFMLLADEENDDAITITDYADGEDQILVAIRGEDSGLEQNDFTVVNDEDTGDALVMQGTEVLARVEDAGETLTVEDLAFSVIAPDPSAA</sequence>
<dbReference type="InterPro" id="IPR011049">
    <property type="entry name" value="Serralysin-like_metalloprot_C"/>
</dbReference>
<organism evidence="4 5">
    <name type="scientific">Tritonibacter litoralis</name>
    <dbReference type="NCBI Taxonomy" id="2662264"/>
    <lineage>
        <taxon>Bacteria</taxon>
        <taxon>Pseudomonadati</taxon>
        <taxon>Pseudomonadota</taxon>
        <taxon>Alphaproteobacteria</taxon>
        <taxon>Rhodobacterales</taxon>
        <taxon>Paracoccaceae</taxon>
        <taxon>Tritonibacter</taxon>
    </lineage>
</organism>
<dbReference type="RefSeq" id="WP_153213929.1">
    <property type="nucleotide sequence ID" value="NZ_WIBF01000001.1"/>
</dbReference>
<name>A0A843YAV2_9RHOB</name>
<dbReference type="Gene3D" id="2.150.10.10">
    <property type="entry name" value="Serralysin-like metalloprotease, C-terminal"/>
    <property type="match status" value="2"/>
</dbReference>
<evidence type="ECO:0000256" key="1">
    <source>
        <dbReference type="ARBA" id="ARBA00004613"/>
    </source>
</evidence>
<dbReference type="GO" id="GO:0005509">
    <property type="term" value="F:calcium ion binding"/>
    <property type="evidence" value="ECO:0007669"/>
    <property type="project" value="InterPro"/>
</dbReference>
<dbReference type="InterPro" id="IPR001343">
    <property type="entry name" value="Hemolysn_Ca-bd"/>
</dbReference>
<evidence type="ECO:0008006" key="6">
    <source>
        <dbReference type="Google" id="ProtNLM"/>
    </source>
</evidence>
<dbReference type="PROSITE" id="PS00330">
    <property type="entry name" value="HEMOLYSIN_CALCIUM"/>
    <property type="match status" value="1"/>
</dbReference>
<protein>
    <recommendedName>
        <fullName evidence="6">Hemolysin-type calcium-binding repeat-containing protein</fullName>
    </recommendedName>
</protein>
<feature type="compositionally biased region" description="Acidic residues" evidence="3">
    <location>
        <begin position="22"/>
        <end position="39"/>
    </location>
</feature>
<dbReference type="PANTHER" id="PTHR38340:SF1">
    <property type="entry name" value="S-LAYER PROTEIN"/>
    <property type="match status" value="1"/>
</dbReference>